<dbReference type="AlphaFoldDB" id="C2KHG6"/>
<name>C2KHG6_LEUMC</name>
<reference evidence="2 3" key="1">
    <citation type="submission" date="2009-04" db="EMBL/GenBank/DDBJ databases">
        <authorList>
            <person name="Qin X."/>
            <person name="Bachman B."/>
            <person name="Battles P."/>
            <person name="Bell A."/>
            <person name="Bess C."/>
            <person name="Bickham C."/>
            <person name="Chaboub L."/>
            <person name="Chen D."/>
            <person name="Coyle M."/>
            <person name="Deiros D.R."/>
            <person name="Dinh H."/>
            <person name="Forbes L."/>
            <person name="Fowler G."/>
            <person name="Francisco L."/>
            <person name="Fu Q."/>
            <person name="Gubbala S."/>
            <person name="Hale W."/>
            <person name="Han Y."/>
            <person name="Hemphill L."/>
            <person name="Highlander S.K."/>
            <person name="Hirani K."/>
            <person name="Hogues M."/>
            <person name="Jackson L."/>
            <person name="Jakkamsetti A."/>
            <person name="Javaid M."/>
            <person name="Jiang H."/>
            <person name="Korchina V."/>
            <person name="Kovar C."/>
            <person name="Lara F."/>
            <person name="Lee S."/>
            <person name="Mata R."/>
            <person name="Mathew T."/>
            <person name="Moen C."/>
            <person name="Morales K."/>
            <person name="Munidasa M."/>
            <person name="Nazareth L."/>
            <person name="Ngo R."/>
            <person name="Nguyen L."/>
            <person name="Okwuonu G."/>
            <person name="Ongeri F."/>
            <person name="Patil S."/>
            <person name="Petrosino J."/>
            <person name="Pham C."/>
            <person name="Pham P."/>
            <person name="Pu L.-L."/>
            <person name="Puazo M."/>
            <person name="Raj R."/>
            <person name="Reid J."/>
            <person name="Rouhana J."/>
            <person name="Saada N."/>
            <person name="Shang Y."/>
            <person name="Simmons D."/>
            <person name="Thornton R."/>
            <person name="Warren J."/>
            <person name="Weissenberger G."/>
            <person name="Zhang J."/>
            <person name="Zhang L."/>
            <person name="Zhou C."/>
            <person name="Zhu D."/>
            <person name="Muzny D."/>
            <person name="Worley K."/>
            <person name="Gibbs R."/>
        </authorList>
    </citation>
    <scope>NUCLEOTIDE SEQUENCE [LARGE SCALE GENOMIC DNA]</scope>
    <source>
        <strain evidence="2 3">ATCC 19254</strain>
    </source>
</reference>
<dbReference type="RefSeq" id="WP_002815744.1">
    <property type="nucleotide sequence ID" value="NZ_GG693387.1"/>
</dbReference>
<proteinExistence type="predicted"/>
<gene>
    <name evidence="2" type="ORF">HMPREF0555_0082</name>
</gene>
<evidence type="ECO:0000313" key="2">
    <source>
        <dbReference type="EMBL" id="EEJ43298.1"/>
    </source>
</evidence>
<protein>
    <recommendedName>
        <fullName evidence="4">YtxH domain-containing protein</fullName>
    </recommendedName>
</protein>
<dbReference type="Proteomes" id="UP000004283">
    <property type="component" value="Unassembled WGS sequence"/>
</dbReference>
<feature type="region of interest" description="Disordered" evidence="1">
    <location>
        <begin position="150"/>
        <end position="180"/>
    </location>
</feature>
<dbReference type="Gene3D" id="1.20.5.1230">
    <property type="entry name" value="Apolipoprotein A-I"/>
    <property type="match status" value="1"/>
</dbReference>
<evidence type="ECO:0008006" key="4">
    <source>
        <dbReference type="Google" id="ProtNLM"/>
    </source>
</evidence>
<dbReference type="EMBL" id="ACKV01000004">
    <property type="protein sequence ID" value="EEJ43298.1"/>
    <property type="molecule type" value="Genomic_DNA"/>
</dbReference>
<comment type="caution">
    <text evidence="2">The sequence shown here is derived from an EMBL/GenBank/DDBJ whole genome shotgun (WGS) entry which is preliminary data.</text>
</comment>
<organism evidence="2 3">
    <name type="scientific">Leuconostoc mesenteroides subsp. cremoris ATCC 19254</name>
    <dbReference type="NCBI Taxonomy" id="586220"/>
    <lineage>
        <taxon>Bacteria</taxon>
        <taxon>Bacillati</taxon>
        <taxon>Bacillota</taxon>
        <taxon>Bacilli</taxon>
        <taxon>Lactobacillales</taxon>
        <taxon>Lactobacillaceae</taxon>
        <taxon>Leuconostoc</taxon>
    </lineage>
</organism>
<feature type="compositionally biased region" description="Basic and acidic residues" evidence="1">
    <location>
        <begin position="156"/>
        <end position="169"/>
    </location>
</feature>
<sequence length="180" mass="19502">MSKTKVFIAGVLATTAAYVAYKALPKDKQDELSAKAHNTGALLRDKAYDAAYNAAGVAADVTEKAKEKTIEKTAALKTDSQEKYADQIDAATEKIKDLTDQAAPYVDKAKDFVTPYIEKTQDALTDLRDKFASEDIELTQDDVDLEEALADLADDENVKDAEASSIKDDDTSETTAKPEA</sequence>
<evidence type="ECO:0000313" key="3">
    <source>
        <dbReference type="Proteomes" id="UP000004283"/>
    </source>
</evidence>
<dbReference type="HOGENOM" id="CLU_126503_0_0_9"/>
<accession>C2KHG6</accession>
<evidence type="ECO:0000256" key="1">
    <source>
        <dbReference type="SAM" id="MobiDB-lite"/>
    </source>
</evidence>